<dbReference type="InterPro" id="IPR012675">
    <property type="entry name" value="Beta-grasp_dom_sf"/>
</dbReference>
<dbReference type="AlphaFoldDB" id="A0A9W6RD17"/>
<comment type="caution">
    <text evidence="7">The sequence shown here is derived from an EMBL/GenBank/DDBJ whole genome shotgun (WGS) entry which is preliminary data.</text>
</comment>
<accession>A0A9W6RD17</accession>
<evidence type="ECO:0000313" key="8">
    <source>
        <dbReference type="Proteomes" id="UP001165136"/>
    </source>
</evidence>
<dbReference type="GO" id="GO:0016491">
    <property type="term" value="F:oxidoreductase activity"/>
    <property type="evidence" value="ECO:0007669"/>
    <property type="project" value="UniProtKB-KW"/>
</dbReference>
<keyword evidence="2" id="KW-0479">Metal-binding</keyword>
<dbReference type="PANTHER" id="PTHR44379">
    <property type="entry name" value="OXIDOREDUCTASE WITH IRON-SULFUR SUBUNIT"/>
    <property type="match status" value="1"/>
</dbReference>
<organism evidence="7 8">
    <name type="scientific">Amycolatopsis taiwanensis</name>
    <dbReference type="NCBI Taxonomy" id="342230"/>
    <lineage>
        <taxon>Bacteria</taxon>
        <taxon>Bacillati</taxon>
        <taxon>Actinomycetota</taxon>
        <taxon>Actinomycetes</taxon>
        <taxon>Pseudonocardiales</taxon>
        <taxon>Pseudonocardiaceae</taxon>
        <taxon>Amycolatopsis</taxon>
    </lineage>
</organism>
<dbReference type="InterPro" id="IPR036010">
    <property type="entry name" value="2Fe-2S_ferredoxin-like_sf"/>
</dbReference>
<keyword evidence="4" id="KW-0408">Iron</keyword>
<keyword evidence="5" id="KW-0411">Iron-sulfur</keyword>
<dbReference type="SUPFAM" id="SSF54292">
    <property type="entry name" value="2Fe-2S ferredoxin-like"/>
    <property type="match status" value="1"/>
</dbReference>
<dbReference type="Pfam" id="PF00111">
    <property type="entry name" value="Fer2"/>
    <property type="match status" value="1"/>
</dbReference>
<sequence>MKINGIETTPPSEPDVRLIDYLRDELGLIGTKEGCGMGECGSCTVLLNGRPVCSCLVLAGQAADADIVTVEGVGAIPAGRAVRDALVANQAVQCGFCTAGVVVSATALLSEHPEPDGEQMRAALEGNLCRCTGYGAISRAIRSAHR</sequence>
<dbReference type="Pfam" id="PF01799">
    <property type="entry name" value="Fer2_2"/>
    <property type="match status" value="1"/>
</dbReference>
<proteinExistence type="predicted"/>
<dbReference type="Proteomes" id="UP001165136">
    <property type="component" value="Unassembled WGS sequence"/>
</dbReference>
<keyword evidence="8" id="KW-1185">Reference proteome</keyword>
<dbReference type="InterPro" id="IPR002888">
    <property type="entry name" value="2Fe-2S-bd"/>
</dbReference>
<dbReference type="PROSITE" id="PS00197">
    <property type="entry name" value="2FE2S_FER_1"/>
    <property type="match status" value="1"/>
</dbReference>
<feature type="domain" description="2Fe-2S ferredoxin-type" evidence="6">
    <location>
        <begin position="1"/>
        <end position="73"/>
    </location>
</feature>
<dbReference type="Gene3D" id="1.10.150.120">
    <property type="entry name" value="[2Fe-2S]-binding domain"/>
    <property type="match status" value="1"/>
</dbReference>
<dbReference type="PROSITE" id="PS51085">
    <property type="entry name" value="2FE2S_FER_2"/>
    <property type="match status" value="1"/>
</dbReference>
<dbReference type="GO" id="GO:0046872">
    <property type="term" value="F:metal ion binding"/>
    <property type="evidence" value="ECO:0007669"/>
    <property type="project" value="UniProtKB-KW"/>
</dbReference>
<dbReference type="InterPro" id="IPR006058">
    <property type="entry name" value="2Fe2S_fd_BS"/>
</dbReference>
<dbReference type="RefSeq" id="WP_027944004.1">
    <property type="nucleotide sequence ID" value="NZ_BSTI01000045.1"/>
</dbReference>
<dbReference type="Gene3D" id="3.10.20.30">
    <property type="match status" value="1"/>
</dbReference>
<evidence type="ECO:0000313" key="7">
    <source>
        <dbReference type="EMBL" id="GLY71695.1"/>
    </source>
</evidence>
<dbReference type="InterPro" id="IPR051452">
    <property type="entry name" value="Diverse_Oxidoreductases"/>
</dbReference>
<keyword evidence="1" id="KW-0001">2Fe-2S</keyword>
<gene>
    <name evidence="7" type="ORF">Atai01_83140</name>
</gene>
<dbReference type="EMBL" id="BSTI01000045">
    <property type="protein sequence ID" value="GLY71695.1"/>
    <property type="molecule type" value="Genomic_DNA"/>
</dbReference>
<dbReference type="PANTHER" id="PTHR44379:SF5">
    <property type="entry name" value="OXIDOREDUCTASE WITH IRON-SULFUR SUBUNIT"/>
    <property type="match status" value="1"/>
</dbReference>
<keyword evidence="3" id="KW-0560">Oxidoreductase</keyword>
<evidence type="ECO:0000256" key="4">
    <source>
        <dbReference type="ARBA" id="ARBA00023004"/>
    </source>
</evidence>
<name>A0A9W6RD17_9PSEU</name>
<dbReference type="SUPFAM" id="SSF47741">
    <property type="entry name" value="CO dehydrogenase ISP C-domain like"/>
    <property type="match status" value="1"/>
</dbReference>
<dbReference type="GO" id="GO:0051537">
    <property type="term" value="F:2 iron, 2 sulfur cluster binding"/>
    <property type="evidence" value="ECO:0007669"/>
    <property type="project" value="UniProtKB-KW"/>
</dbReference>
<protein>
    <submittedName>
        <fullName evidence="7">(2Fe-2S)-binding protein</fullName>
    </submittedName>
</protein>
<evidence type="ECO:0000256" key="1">
    <source>
        <dbReference type="ARBA" id="ARBA00022714"/>
    </source>
</evidence>
<evidence type="ECO:0000259" key="6">
    <source>
        <dbReference type="PROSITE" id="PS51085"/>
    </source>
</evidence>
<evidence type="ECO:0000256" key="3">
    <source>
        <dbReference type="ARBA" id="ARBA00023002"/>
    </source>
</evidence>
<dbReference type="InterPro" id="IPR036884">
    <property type="entry name" value="2Fe-2S-bd_dom_sf"/>
</dbReference>
<dbReference type="InterPro" id="IPR001041">
    <property type="entry name" value="2Fe-2S_ferredoxin-type"/>
</dbReference>
<evidence type="ECO:0000256" key="2">
    <source>
        <dbReference type="ARBA" id="ARBA00022723"/>
    </source>
</evidence>
<evidence type="ECO:0000256" key="5">
    <source>
        <dbReference type="ARBA" id="ARBA00023014"/>
    </source>
</evidence>
<reference evidence="7" key="1">
    <citation type="submission" date="2023-03" db="EMBL/GenBank/DDBJ databases">
        <title>Amycolatopsis taiwanensis NBRC 103393.</title>
        <authorList>
            <person name="Ichikawa N."/>
            <person name="Sato H."/>
            <person name="Tonouchi N."/>
        </authorList>
    </citation>
    <scope>NUCLEOTIDE SEQUENCE</scope>
    <source>
        <strain evidence="7">NBRC 103393</strain>
    </source>
</reference>